<organism evidence="2 3">
    <name type="scientific">Mycena pura</name>
    <dbReference type="NCBI Taxonomy" id="153505"/>
    <lineage>
        <taxon>Eukaryota</taxon>
        <taxon>Fungi</taxon>
        <taxon>Dikarya</taxon>
        <taxon>Basidiomycota</taxon>
        <taxon>Agaricomycotina</taxon>
        <taxon>Agaricomycetes</taxon>
        <taxon>Agaricomycetidae</taxon>
        <taxon>Agaricales</taxon>
        <taxon>Marasmiineae</taxon>
        <taxon>Mycenaceae</taxon>
        <taxon>Mycena</taxon>
    </lineage>
</organism>
<proteinExistence type="predicted"/>
<dbReference type="Proteomes" id="UP001219525">
    <property type="component" value="Unassembled WGS sequence"/>
</dbReference>
<evidence type="ECO:0000256" key="1">
    <source>
        <dbReference type="SAM" id="MobiDB-lite"/>
    </source>
</evidence>
<name>A0AAD7E4A5_9AGAR</name>
<comment type="caution">
    <text evidence="2">The sequence shown here is derived from an EMBL/GenBank/DDBJ whole genome shotgun (WGS) entry which is preliminary data.</text>
</comment>
<keyword evidence="3" id="KW-1185">Reference proteome</keyword>
<dbReference type="EMBL" id="JARJCW010000002">
    <property type="protein sequence ID" value="KAJ7228164.1"/>
    <property type="molecule type" value="Genomic_DNA"/>
</dbReference>
<accession>A0AAD7E4A5</accession>
<protein>
    <submittedName>
        <fullName evidence="2">Uncharacterized protein</fullName>
    </submittedName>
</protein>
<sequence length="151" mass="16582">PPKTQSKIYQLLIKTHKLTILTTVPPSMTVDALKAEVLSALSSDVNQVEGVPSVSTVGDFQLCKAVKERGKLTGEFQVLKDVKRSIKDVGVVNWEPLFVQFRDPKSGKCDLEPVVFTPFEDDEDQVTPQFTTPAQPAVSSTSRGKRKALPD</sequence>
<feature type="compositionally biased region" description="Polar residues" evidence="1">
    <location>
        <begin position="126"/>
        <end position="142"/>
    </location>
</feature>
<dbReference type="AlphaFoldDB" id="A0AAD7E4A5"/>
<evidence type="ECO:0000313" key="3">
    <source>
        <dbReference type="Proteomes" id="UP001219525"/>
    </source>
</evidence>
<feature type="region of interest" description="Disordered" evidence="1">
    <location>
        <begin position="122"/>
        <end position="151"/>
    </location>
</feature>
<feature type="non-terminal residue" evidence="2">
    <location>
        <position position="151"/>
    </location>
</feature>
<evidence type="ECO:0000313" key="2">
    <source>
        <dbReference type="EMBL" id="KAJ7228164.1"/>
    </source>
</evidence>
<reference evidence="2" key="1">
    <citation type="submission" date="2023-03" db="EMBL/GenBank/DDBJ databases">
        <title>Massive genome expansion in bonnet fungi (Mycena s.s.) driven by repeated elements and novel gene families across ecological guilds.</title>
        <authorList>
            <consortium name="Lawrence Berkeley National Laboratory"/>
            <person name="Harder C.B."/>
            <person name="Miyauchi S."/>
            <person name="Viragh M."/>
            <person name="Kuo A."/>
            <person name="Thoen E."/>
            <person name="Andreopoulos B."/>
            <person name="Lu D."/>
            <person name="Skrede I."/>
            <person name="Drula E."/>
            <person name="Henrissat B."/>
            <person name="Morin E."/>
            <person name="Kohler A."/>
            <person name="Barry K."/>
            <person name="LaButti K."/>
            <person name="Morin E."/>
            <person name="Salamov A."/>
            <person name="Lipzen A."/>
            <person name="Mereny Z."/>
            <person name="Hegedus B."/>
            <person name="Baldrian P."/>
            <person name="Stursova M."/>
            <person name="Weitz H."/>
            <person name="Taylor A."/>
            <person name="Grigoriev I.V."/>
            <person name="Nagy L.G."/>
            <person name="Martin F."/>
            <person name="Kauserud H."/>
        </authorList>
    </citation>
    <scope>NUCLEOTIDE SEQUENCE</scope>
    <source>
        <strain evidence="2">9144</strain>
    </source>
</reference>
<gene>
    <name evidence="2" type="ORF">GGX14DRAFT_344964</name>
</gene>